<feature type="transmembrane region" description="Helical" evidence="10">
    <location>
        <begin position="325"/>
        <end position="350"/>
    </location>
</feature>
<feature type="transmembrane region" description="Helical" evidence="10">
    <location>
        <begin position="163"/>
        <end position="186"/>
    </location>
</feature>
<evidence type="ECO:0000256" key="9">
    <source>
        <dbReference type="ARBA" id="ARBA00049551"/>
    </source>
</evidence>
<dbReference type="InterPro" id="IPR010227">
    <property type="entry name" value="NADH_Q_OxRdtase_chainM/4"/>
</dbReference>
<dbReference type="GO" id="GO:0048039">
    <property type="term" value="F:ubiquinone binding"/>
    <property type="evidence" value="ECO:0007669"/>
    <property type="project" value="TreeGrafter"/>
</dbReference>
<feature type="transmembrane region" description="Helical" evidence="10">
    <location>
        <begin position="272"/>
        <end position="290"/>
    </location>
</feature>
<keyword evidence="10" id="KW-0520">NAD</keyword>
<gene>
    <name evidence="12" type="primary">nad4</name>
</gene>
<dbReference type="GO" id="GO:0015990">
    <property type="term" value="P:electron transport coupled proton transport"/>
    <property type="evidence" value="ECO:0007669"/>
    <property type="project" value="TreeGrafter"/>
</dbReference>
<dbReference type="GO" id="GO:0042773">
    <property type="term" value="P:ATP synthesis coupled electron transport"/>
    <property type="evidence" value="ECO:0007669"/>
    <property type="project" value="InterPro"/>
</dbReference>
<proteinExistence type="inferred from homology"/>
<feature type="transmembrane region" description="Helical" evidence="10">
    <location>
        <begin position="302"/>
        <end position="319"/>
    </location>
</feature>
<dbReference type="GO" id="GO:0003954">
    <property type="term" value="F:NADH dehydrogenase activity"/>
    <property type="evidence" value="ECO:0007669"/>
    <property type="project" value="TreeGrafter"/>
</dbReference>
<feature type="transmembrane region" description="Helical" evidence="10">
    <location>
        <begin position="404"/>
        <end position="427"/>
    </location>
</feature>
<accession>A0A4V1H7U7</accession>
<dbReference type="GO" id="GO:0008137">
    <property type="term" value="F:NADH dehydrogenase (ubiquinone) activity"/>
    <property type="evidence" value="ECO:0007669"/>
    <property type="project" value="UniProtKB-UniRule"/>
</dbReference>
<evidence type="ECO:0000256" key="6">
    <source>
        <dbReference type="ARBA" id="ARBA00022692"/>
    </source>
</evidence>
<dbReference type="EMBL" id="MK157198">
    <property type="protein sequence ID" value="QCU46377.1"/>
    <property type="molecule type" value="Genomic_DNA"/>
</dbReference>
<feature type="transmembrane region" description="Helical" evidence="10">
    <location>
        <begin position="450"/>
        <end position="470"/>
    </location>
</feature>
<evidence type="ECO:0000256" key="10">
    <source>
        <dbReference type="RuleBase" id="RU003297"/>
    </source>
</evidence>
<evidence type="ECO:0000313" key="12">
    <source>
        <dbReference type="EMBL" id="QCU46377.1"/>
    </source>
</evidence>
<sequence>MIILLIVTLLIGIILILFTNSQSVKSIKNIGLLTSFVALWISIALWSFHTPESFFQFNSSNYWGLLVSSSIQWGPIHFAVDEISLPFIMLTGLLTPICILISWTSINFLVKQFVLLLLIIHLLLVGVFTSLNILLFYITFEGILIPMFLIIGIWGARREKERAAFYFFFFTLVGSLFMLLGIFKLYNFSGSLDYQVLSTIEIPKNLQTWVFVGFFLSLAVKVPKIPVHIWLPQAHVEAPVAGSVLLAGVLLKLGGYGFLRFSWTLFPLASEFFSPFIVLLGSVAVIYASLSTCRQTDMKKLVAYSSIAHMGLVTIAIFSKTFEGIIAAVILMLAHGFISSGLFIAVTNLYDRLHTRTIRYYRGVVYTMPIFTTMFFLLLLGNIAFPISLNFIGEFLSIMSAFQFSFIAIICPLTGMVLSAAYSLVFFNKISFGVPSNYVLLSRDLSRREFHSPISLIILSIILGLTPWLINIGLTTPFSL</sequence>
<keyword evidence="8 10" id="KW-0472">Membrane</keyword>
<dbReference type="PANTHER" id="PTHR43507:SF1">
    <property type="entry name" value="NADH-UBIQUINONE OXIDOREDUCTASE CHAIN 4"/>
    <property type="match status" value="1"/>
</dbReference>
<dbReference type="EC" id="7.1.1.2" evidence="4 10"/>
<dbReference type="AlphaFoldDB" id="A0A4V1H7U7"/>
<dbReference type="NCBIfam" id="TIGR01972">
    <property type="entry name" value="NDH_I_M"/>
    <property type="match status" value="1"/>
</dbReference>
<feature type="transmembrane region" description="Helical" evidence="10">
    <location>
        <begin position="86"/>
        <end position="106"/>
    </location>
</feature>
<keyword evidence="10" id="KW-0830">Ubiquinone</keyword>
<dbReference type="InterPro" id="IPR001750">
    <property type="entry name" value="ND/Mrp_TM"/>
</dbReference>
<keyword evidence="7 10" id="KW-1133">Transmembrane helix</keyword>
<protein>
    <recommendedName>
        <fullName evidence="5 10">NADH-ubiquinone oxidoreductase chain 4</fullName>
        <ecNumber evidence="4 10">7.1.1.2</ecNumber>
    </recommendedName>
</protein>
<dbReference type="GO" id="GO:0031966">
    <property type="term" value="C:mitochondrial membrane"/>
    <property type="evidence" value="ECO:0007669"/>
    <property type="project" value="UniProtKB-SubCell"/>
</dbReference>
<evidence type="ECO:0000256" key="5">
    <source>
        <dbReference type="ARBA" id="ARBA00021006"/>
    </source>
</evidence>
<keyword evidence="10" id="KW-0249">Electron transport</keyword>
<keyword evidence="10 12" id="KW-0496">Mitochondrion</keyword>
<keyword evidence="10" id="KW-0679">Respiratory chain</keyword>
<feature type="transmembrane region" description="Helical" evidence="10">
    <location>
        <begin position="137"/>
        <end position="156"/>
    </location>
</feature>
<feature type="transmembrane region" description="Helical" evidence="10">
    <location>
        <begin position="113"/>
        <end position="131"/>
    </location>
</feature>
<feature type="transmembrane region" description="Helical" evidence="10">
    <location>
        <begin position="62"/>
        <end position="80"/>
    </location>
</feature>
<evidence type="ECO:0000256" key="8">
    <source>
        <dbReference type="ARBA" id="ARBA00023136"/>
    </source>
</evidence>
<evidence type="ECO:0000256" key="2">
    <source>
        <dbReference type="ARBA" id="ARBA00004141"/>
    </source>
</evidence>
<evidence type="ECO:0000256" key="3">
    <source>
        <dbReference type="ARBA" id="ARBA00009025"/>
    </source>
</evidence>
<geneLocation type="mitochondrion" evidence="12"/>
<comment type="function">
    <text evidence="10">Core subunit of the mitochondrial membrane respiratory chain NADH dehydrogenase (Complex I) which catalyzes electron transfer from NADH through the respiratory chain, using ubiquinone as an electron acceptor. Essential for the catalytic activity and assembly of complex I.</text>
</comment>
<feature type="domain" description="NADH:quinone oxidoreductase/Mrp antiporter transmembrane" evidence="11">
    <location>
        <begin position="130"/>
        <end position="417"/>
    </location>
</feature>
<comment type="catalytic activity">
    <reaction evidence="9 10">
        <text>a ubiquinone + NADH + 5 H(+)(in) = a ubiquinol + NAD(+) + 4 H(+)(out)</text>
        <dbReference type="Rhea" id="RHEA:29091"/>
        <dbReference type="Rhea" id="RHEA-COMP:9565"/>
        <dbReference type="Rhea" id="RHEA-COMP:9566"/>
        <dbReference type="ChEBI" id="CHEBI:15378"/>
        <dbReference type="ChEBI" id="CHEBI:16389"/>
        <dbReference type="ChEBI" id="CHEBI:17976"/>
        <dbReference type="ChEBI" id="CHEBI:57540"/>
        <dbReference type="ChEBI" id="CHEBI:57945"/>
        <dbReference type="EC" id="7.1.1.2"/>
    </reaction>
</comment>
<evidence type="ECO:0000256" key="7">
    <source>
        <dbReference type="ARBA" id="ARBA00022989"/>
    </source>
</evidence>
<comment type="similarity">
    <text evidence="3 10">Belongs to the complex I subunit 4 family.</text>
</comment>
<reference evidence="12" key="1">
    <citation type="submission" date="2018-11" db="EMBL/GenBank/DDBJ databases">
        <title>Complete mitochondrial genome of the jellyfish Stomolophus sp. and comparison with other Scyphozoa species.</title>
        <authorList>
            <person name="Galvan Tirado C."/>
            <person name="Gomez Daglio L."/>
            <person name="Dawson M.N."/>
            <person name="Garcia De Leon F.J."/>
        </authorList>
    </citation>
    <scope>NUCLEOTIDE SEQUENCE</scope>
</reference>
<dbReference type="Pfam" id="PF00361">
    <property type="entry name" value="Proton_antipo_M"/>
    <property type="match status" value="1"/>
</dbReference>
<keyword evidence="6 10" id="KW-0812">Transmembrane</keyword>
<keyword evidence="10" id="KW-0813">Transport</keyword>
<dbReference type="PRINTS" id="PR01437">
    <property type="entry name" value="NUOXDRDTASE4"/>
</dbReference>
<name>A0A4V1H7U7_9CNID</name>
<comment type="subcellular location">
    <subcellularLocation>
        <location evidence="2">Membrane</location>
        <topology evidence="2">Multi-pass membrane protein</topology>
    </subcellularLocation>
    <subcellularLocation>
        <location evidence="10">Mitochondrion membrane</location>
        <topology evidence="10">Multi-pass membrane protein</topology>
    </subcellularLocation>
</comment>
<evidence type="ECO:0000256" key="1">
    <source>
        <dbReference type="ARBA" id="ARBA00003257"/>
    </source>
</evidence>
<evidence type="ECO:0000256" key="4">
    <source>
        <dbReference type="ARBA" id="ARBA00012944"/>
    </source>
</evidence>
<comment type="function">
    <text evidence="1">Core subunit of the mitochondrial membrane respiratory chain NADH dehydrogenase (Complex I) that is believed to belong to the minimal assembly required for catalysis. Complex I functions in the transfer of electrons from NADH to the respiratory chain. The immediate electron acceptor for the enzyme is believed to be ubiquinone.</text>
</comment>
<feature type="transmembrane region" description="Helical" evidence="10">
    <location>
        <begin position="33"/>
        <end position="50"/>
    </location>
</feature>
<feature type="transmembrane region" description="Helical" evidence="10">
    <location>
        <begin position="206"/>
        <end position="223"/>
    </location>
</feature>
<feature type="transmembrane region" description="Helical" evidence="10">
    <location>
        <begin position="370"/>
        <end position="392"/>
    </location>
</feature>
<organism evidence="12">
    <name type="scientific">Stomolophus sp. CG-2019</name>
    <dbReference type="NCBI Taxonomy" id="2576781"/>
    <lineage>
        <taxon>Eukaryota</taxon>
        <taxon>Metazoa</taxon>
        <taxon>Cnidaria</taxon>
        <taxon>Scyphozoa</taxon>
        <taxon>Rhizostomeae</taxon>
        <taxon>Stomolophidae</taxon>
        <taxon>Stomolophus</taxon>
    </lineage>
</organism>
<evidence type="ECO:0000259" key="11">
    <source>
        <dbReference type="Pfam" id="PF00361"/>
    </source>
</evidence>
<dbReference type="InterPro" id="IPR003918">
    <property type="entry name" value="NADH_UbQ_OxRdtase"/>
</dbReference>
<dbReference type="PANTHER" id="PTHR43507">
    <property type="entry name" value="NADH-UBIQUINONE OXIDOREDUCTASE CHAIN 4"/>
    <property type="match status" value="1"/>
</dbReference>